<gene>
    <name evidence="1" type="ORF">AUK04_01490</name>
</gene>
<name>A0A1J5I1X9_9BACT</name>
<evidence type="ECO:0000313" key="1">
    <source>
        <dbReference type="EMBL" id="OIP85208.1"/>
    </source>
</evidence>
<proteinExistence type="predicted"/>
<dbReference type="Gene3D" id="3.40.50.150">
    <property type="entry name" value="Vaccinia Virus protein VP39"/>
    <property type="match status" value="1"/>
</dbReference>
<sequence length="258" mass="30089">MKNNLDYFIRKYIENRPLFMALIRPQEAILFYKNTKIIEQPVLDFGCGDGFFAETVFGKKSIDVGLDLINSRAKEAEKNGIYKKIAYYDGKVIPYPNNYFNAIISNCVLEHILKLDVALKEIHRVLKPGGNFITTVMTDQWEKSLFGSKILGKVYVNWLRKKQEHFNLFSEKKWKSRFEKSGFTISKVEGYVSPKNALYLDLLHYFSLPSLISYKLFRKWSLNLLKPSKLLINFVERNISLNYNNNKSAALFIILTKK</sequence>
<dbReference type="EMBL" id="MNZM01000033">
    <property type="protein sequence ID" value="OIP85208.1"/>
    <property type="molecule type" value="Genomic_DNA"/>
</dbReference>
<evidence type="ECO:0000313" key="2">
    <source>
        <dbReference type="Proteomes" id="UP000183758"/>
    </source>
</evidence>
<dbReference type="AlphaFoldDB" id="A0A1J5I1X9"/>
<comment type="caution">
    <text evidence="1">The sequence shown here is derived from an EMBL/GenBank/DDBJ whole genome shotgun (WGS) entry which is preliminary data.</text>
</comment>
<protein>
    <recommendedName>
        <fullName evidence="3">Methyltransferase type 11 domain-containing protein</fullName>
    </recommendedName>
</protein>
<dbReference type="Proteomes" id="UP000183758">
    <property type="component" value="Unassembled WGS sequence"/>
</dbReference>
<dbReference type="Pfam" id="PF13489">
    <property type="entry name" value="Methyltransf_23"/>
    <property type="match status" value="1"/>
</dbReference>
<dbReference type="CDD" id="cd02440">
    <property type="entry name" value="AdoMet_MTases"/>
    <property type="match status" value="1"/>
</dbReference>
<dbReference type="GO" id="GO:0008168">
    <property type="term" value="F:methyltransferase activity"/>
    <property type="evidence" value="ECO:0007669"/>
    <property type="project" value="TreeGrafter"/>
</dbReference>
<reference evidence="1 2" key="1">
    <citation type="journal article" date="2016" name="Environ. Microbiol.">
        <title>Genomic resolution of a cold subsurface aquifer community provides metabolic insights for novel microbes adapted to high CO concentrations.</title>
        <authorList>
            <person name="Probst A.J."/>
            <person name="Castelle C.J."/>
            <person name="Singh A."/>
            <person name="Brown C.T."/>
            <person name="Anantharaman K."/>
            <person name="Sharon I."/>
            <person name="Hug L.A."/>
            <person name="Burstein D."/>
            <person name="Emerson J.B."/>
            <person name="Thomas B.C."/>
            <person name="Banfield J.F."/>
        </authorList>
    </citation>
    <scope>NUCLEOTIDE SEQUENCE [LARGE SCALE GENOMIC DNA]</scope>
    <source>
        <strain evidence="1">CG2_30_33_16</strain>
    </source>
</reference>
<organism evidence="1 2">
    <name type="scientific">Candidatus Roizmanbacteria bacterium CG2_30_33_16</name>
    <dbReference type="NCBI Taxonomy" id="1805340"/>
    <lineage>
        <taxon>Bacteria</taxon>
        <taxon>Candidatus Roizmaniibacteriota</taxon>
    </lineage>
</organism>
<dbReference type="InterPro" id="IPR029063">
    <property type="entry name" value="SAM-dependent_MTases_sf"/>
</dbReference>
<dbReference type="PANTHER" id="PTHR42912:SF93">
    <property type="entry name" value="N6-ADENOSINE-METHYLTRANSFERASE TMT1A"/>
    <property type="match status" value="1"/>
</dbReference>
<evidence type="ECO:0008006" key="3">
    <source>
        <dbReference type="Google" id="ProtNLM"/>
    </source>
</evidence>
<dbReference type="SUPFAM" id="SSF53335">
    <property type="entry name" value="S-adenosyl-L-methionine-dependent methyltransferases"/>
    <property type="match status" value="1"/>
</dbReference>
<accession>A0A1J5I1X9</accession>
<dbReference type="InterPro" id="IPR050508">
    <property type="entry name" value="Methyltransf_Superfamily"/>
</dbReference>
<dbReference type="PANTHER" id="PTHR42912">
    <property type="entry name" value="METHYLTRANSFERASE"/>
    <property type="match status" value="1"/>
</dbReference>